<gene>
    <name evidence="1" type="ORF">CDAR_506821</name>
</gene>
<dbReference type="AlphaFoldDB" id="A0AAV4P2Q2"/>
<organism evidence="1 2">
    <name type="scientific">Caerostris darwini</name>
    <dbReference type="NCBI Taxonomy" id="1538125"/>
    <lineage>
        <taxon>Eukaryota</taxon>
        <taxon>Metazoa</taxon>
        <taxon>Ecdysozoa</taxon>
        <taxon>Arthropoda</taxon>
        <taxon>Chelicerata</taxon>
        <taxon>Arachnida</taxon>
        <taxon>Araneae</taxon>
        <taxon>Araneomorphae</taxon>
        <taxon>Entelegynae</taxon>
        <taxon>Araneoidea</taxon>
        <taxon>Araneidae</taxon>
        <taxon>Caerostris</taxon>
    </lineage>
</organism>
<proteinExistence type="predicted"/>
<comment type="caution">
    <text evidence="1">The sequence shown here is derived from an EMBL/GenBank/DDBJ whole genome shotgun (WGS) entry which is preliminary data.</text>
</comment>
<accession>A0AAV4P2Q2</accession>
<keyword evidence="2" id="KW-1185">Reference proteome</keyword>
<dbReference type="EMBL" id="BPLQ01002235">
    <property type="protein sequence ID" value="GIX90303.1"/>
    <property type="molecule type" value="Genomic_DNA"/>
</dbReference>
<protein>
    <recommendedName>
        <fullName evidence="3">LAGLIDADG homing endonuclease</fullName>
    </recommendedName>
</protein>
<sequence length="90" mass="10708">MWGMCNPVDTQKRYVENGYVLGGVRYQKSLVNVEVETRTRIEEYICYFTMCKIAKRMGKRFSARSVFDSLDVKTERSFFRFVLSQNQRQS</sequence>
<evidence type="ECO:0000313" key="1">
    <source>
        <dbReference type="EMBL" id="GIX90303.1"/>
    </source>
</evidence>
<evidence type="ECO:0008006" key="3">
    <source>
        <dbReference type="Google" id="ProtNLM"/>
    </source>
</evidence>
<reference evidence="1 2" key="1">
    <citation type="submission" date="2021-06" db="EMBL/GenBank/DDBJ databases">
        <title>Caerostris darwini draft genome.</title>
        <authorList>
            <person name="Kono N."/>
            <person name="Arakawa K."/>
        </authorList>
    </citation>
    <scope>NUCLEOTIDE SEQUENCE [LARGE SCALE GENOMIC DNA]</scope>
</reference>
<dbReference type="Proteomes" id="UP001054837">
    <property type="component" value="Unassembled WGS sequence"/>
</dbReference>
<name>A0AAV4P2Q2_9ARAC</name>
<evidence type="ECO:0000313" key="2">
    <source>
        <dbReference type="Proteomes" id="UP001054837"/>
    </source>
</evidence>